<dbReference type="SUPFAM" id="SSF49464">
    <property type="entry name" value="Carboxypeptidase regulatory domain-like"/>
    <property type="match status" value="1"/>
</dbReference>
<dbReference type="Pfam" id="PF13715">
    <property type="entry name" value="CarbopepD_reg_2"/>
    <property type="match status" value="1"/>
</dbReference>
<feature type="chain" id="PRO_5012596815" evidence="1">
    <location>
        <begin position="21"/>
        <end position="863"/>
    </location>
</feature>
<dbReference type="Proteomes" id="UP000192472">
    <property type="component" value="Unassembled WGS sequence"/>
</dbReference>
<sequence length="863" mass="97402">MYKLIGMAVLGLLATSSLLAQERPDLRINTYFHELPLEQVLGYFEEQSDYTFSYSSSAIPVDEKVTLKEQNISFWTALDESLKYLPVTYEVVNKNIVLKYNKLTQTIRGTILDKDTQQPIFGATVFVVGSDPLIGATTDMNGRYRMNSVPVGRLTLRYDYLGYEESAVSNVLLGSGKELILDMQLIESVIKMEEIVVSAAGIGSQPLNEMGMISGRSFTVEETKRYPISIGDPMRLASSFAGVMGTDDDSNEIVIRGNSPRGILWKMEGVEIPNPNHFSTEGSSSGGISMFSTQVISRSDFYTGAFAPIYGNVLSGVFDINLRKGNNERHEHTIQAGLLGIDLSSEGPINQSSGSSYLFNYRYSTLSILSDLGLVEIDENEKNTFQDLAFKLNFPTENLGTFSVFGMGGLSKYSRTGESFREDVEKYNMGVIGLSNDYILNSSTFIKTSLSVSGTEVGNDEYIKYQQDTIRVDYSNKESFKKSFTRGSIILNKKFNSRHIVELGTVISRLDYDFVEQEHNVNNEDPFVDLVLFDDEGASGTQQAFVSWKFRITEELSLVNGLHYFRFGFTGEDSWEPRSSLKWQFRENQSISAGFGMHSRLESLEYYLGNFINPDGSTIDHNPDLGMSKANHFVLGYDRVISPNLYFKTEIYYQYLYNIPISNDPRFGWYSSINSSDDYSTIPLDNEGSGINYGVEMTLDKRFSQNYYFMVNGSIFNSKYTGGDGIERNTRFNGNYTYHALGGKEWKVGKNGRNNIIGLSAKVSYAGNQRLIPIDLEESINQGVQVNDFERAYEESAPDFFRMDLQFSYRRNKPKSTSEWRLDLQNVTGRMNYGAQYYSSGLEKIVREGQFGLIPVLSYRIEF</sequence>
<proteinExistence type="predicted"/>
<keyword evidence="1" id="KW-0732">Signal</keyword>
<dbReference type="STRING" id="692418.SAMN04488029_2485"/>
<dbReference type="AlphaFoldDB" id="A0A1W2GFN1"/>
<name>A0A1W2GFN1_REIFA</name>
<dbReference type="RefSeq" id="WP_084373128.1">
    <property type="nucleotide sequence ID" value="NZ_FWYF01000002.1"/>
</dbReference>
<feature type="signal peptide" evidence="1">
    <location>
        <begin position="1"/>
        <end position="20"/>
    </location>
</feature>
<dbReference type="Gene3D" id="2.170.130.10">
    <property type="entry name" value="TonB-dependent receptor, plug domain"/>
    <property type="match status" value="1"/>
</dbReference>
<dbReference type="InterPro" id="IPR037066">
    <property type="entry name" value="Plug_dom_sf"/>
</dbReference>
<dbReference type="Gene3D" id="2.60.40.1120">
    <property type="entry name" value="Carboxypeptidase-like, regulatory domain"/>
    <property type="match status" value="1"/>
</dbReference>
<gene>
    <name evidence="2" type="ORF">SAMN04488029_2485</name>
</gene>
<evidence type="ECO:0000313" key="3">
    <source>
        <dbReference type="Proteomes" id="UP000192472"/>
    </source>
</evidence>
<evidence type="ECO:0000256" key="1">
    <source>
        <dbReference type="SAM" id="SignalP"/>
    </source>
</evidence>
<protein>
    <submittedName>
        <fullName evidence="2">Outer membrane receptor proteins, mostly Fe transport</fullName>
    </submittedName>
</protein>
<evidence type="ECO:0000313" key="2">
    <source>
        <dbReference type="EMBL" id="SMD35381.1"/>
    </source>
</evidence>
<dbReference type="OrthoDB" id="9804995at2"/>
<keyword evidence="2" id="KW-0675">Receptor</keyword>
<dbReference type="EMBL" id="FWYF01000002">
    <property type="protein sequence ID" value="SMD35381.1"/>
    <property type="molecule type" value="Genomic_DNA"/>
</dbReference>
<organism evidence="2 3">
    <name type="scientific">Reichenbachiella faecimaris</name>
    <dbReference type="NCBI Taxonomy" id="692418"/>
    <lineage>
        <taxon>Bacteria</taxon>
        <taxon>Pseudomonadati</taxon>
        <taxon>Bacteroidota</taxon>
        <taxon>Cytophagia</taxon>
        <taxon>Cytophagales</taxon>
        <taxon>Reichenbachiellaceae</taxon>
        <taxon>Reichenbachiella</taxon>
    </lineage>
</organism>
<dbReference type="InterPro" id="IPR008969">
    <property type="entry name" value="CarboxyPept-like_regulatory"/>
</dbReference>
<keyword evidence="3" id="KW-1185">Reference proteome</keyword>
<accession>A0A1W2GFN1</accession>
<reference evidence="2 3" key="1">
    <citation type="submission" date="2017-04" db="EMBL/GenBank/DDBJ databases">
        <authorList>
            <person name="Afonso C.L."/>
            <person name="Miller P.J."/>
            <person name="Scott M.A."/>
            <person name="Spackman E."/>
            <person name="Goraichik I."/>
            <person name="Dimitrov K.M."/>
            <person name="Suarez D.L."/>
            <person name="Swayne D.E."/>
        </authorList>
    </citation>
    <scope>NUCLEOTIDE SEQUENCE [LARGE SCALE GENOMIC DNA]</scope>
    <source>
        <strain evidence="2 3">DSM 26133</strain>
    </source>
</reference>
<dbReference type="SUPFAM" id="SSF56935">
    <property type="entry name" value="Porins"/>
    <property type="match status" value="1"/>
</dbReference>